<dbReference type="Gene3D" id="2.40.50.100">
    <property type="match status" value="1"/>
</dbReference>
<keyword evidence="4" id="KW-0812">Transmembrane</keyword>
<dbReference type="InterPro" id="IPR050465">
    <property type="entry name" value="UPF0194_transport"/>
</dbReference>
<evidence type="ECO:0000256" key="4">
    <source>
        <dbReference type="SAM" id="Phobius"/>
    </source>
</evidence>
<reference evidence="6 7" key="1">
    <citation type="submission" date="2020-08" db="EMBL/GenBank/DDBJ databases">
        <title>Genomic Encyclopedia of Type Strains, Phase IV (KMG-IV): sequencing the most valuable type-strain genomes for metagenomic binning, comparative biology and taxonomic classification.</title>
        <authorList>
            <person name="Goeker M."/>
        </authorList>
    </citation>
    <scope>NUCLEOTIDE SEQUENCE [LARGE SCALE GENOMIC DNA]</scope>
    <source>
        <strain evidence="6 7">DSM 104969</strain>
    </source>
</reference>
<protein>
    <submittedName>
        <fullName evidence="6">RND family efflux transporter MFP subunit</fullName>
    </submittedName>
</protein>
<organism evidence="6 7">
    <name type="scientific">Dysgonomonas hofstadii</name>
    <dbReference type="NCBI Taxonomy" id="637886"/>
    <lineage>
        <taxon>Bacteria</taxon>
        <taxon>Pseudomonadati</taxon>
        <taxon>Bacteroidota</taxon>
        <taxon>Bacteroidia</taxon>
        <taxon>Bacteroidales</taxon>
        <taxon>Dysgonomonadaceae</taxon>
        <taxon>Dysgonomonas</taxon>
    </lineage>
</organism>
<keyword evidence="7" id="KW-1185">Reference proteome</keyword>
<feature type="domain" description="Multidrug resistance protein MdtA-like C-terminal permuted SH3" evidence="5">
    <location>
        <begin position="346"/>
        <end position="405"/>
    </location>
</feature>
<evidence type="ECO:0000256" key="3">
    <source>
        <dbReference type="SAM" id="Coils"/>
    </source>
</evidence>
<feature type="transmembrane region" description="Helical" evidence="4">
    <location>
        <begin position="12"/>
        <end position="33"/>
    </location>
</feature>
<proteinExistence type="predicted"/>
<evidence type="ECO:0000313" key="7">
    <source>
        <dbReference type="Proteomes" id="UP000555103"/>
    </source>
</evidence>
<evidence type="ECO:0000313" key="6">
    <source>
        <dbReference type="EMBL" id="MBB4035015.1"/>
    </source>
</evidence>
<dbReference type="PANTHER" id="PTHR32347:SF23">
    <property type="entry name" value="BLL5650 PROTEIN"/>
    <property type="match status" value="1"/>
</dbReference>
<dbReference type="Gene3D" id="1.10.287.470">
    <property type="entry name" value="Helix hairpin bin"/>
    <property type="match status" value="1"/>
</dbReference>
<gene>
    <name evidence="6" type="ORF">GGR21_000902</name>
</gene>
<dbReference type="PANTHER" id="PTHR32347">
    <property type="entry name" value="EFFLUX SYSTEM COMPONENT YKNX-RELATED"/>
    <property type="match status" value="1"/>
</dbReference>
<dbReference type="RefSeq" id="WP_183305939.1">
    <property type="nucleotide sequence ID" value="NZ_JACIEP010000002.1"/>
</dbReference>
<keyword evidence="4" id="KW-1133">Transmembrane helix</keyword>
<dbReference type="EMBL" id="JACIEP010000002">
    <property type="protein sequence ID" value="MBB4035015.1"/>
    <property type="molecule type" value="Genomic_DNA"/>
</dbReference>
<feature type="coiled-coil region" evidence="3">
    <location>
        <begin position="110"/>
        <end position="137"/>
    </location>
</feature>
<sequence>MDIKIDKKPFLIRYKFYILGGVALLGLLIYLLIISTGPSRQRQSKDNLLISEAKNDKFLEYLDLEGIAQPKLTVKLNSMESGLVDRIVADEGNMLRKGDTILILINLELNKIIENEYNDLEKQRILYREKLLQMEQKTSELKRNTMKTVYDLNRLSKQHELDKEEYAIGIKSKAQLDISTNEYSYNQKNAKLLLQELQQDSVKNIYQKDLLKADMEREEKKYLHSRERLGELIVRAPIDGQLSFLSVILGERVNAGTNIGELKDMSNMKIMTSVSEYYIDRISLGLPASIIYNNEKYNMVISKINPEVKDRNFEIDLLFTDKVPDNIRIGKTYRIQIEMGQPENALVINKGNFYQSTGGQWIFKLNKNEDKATKAAIVVGRQNPLQYEVLEGLEEGDKVIVSGYDNFGDVQELILN</sequence>
<dbReference type="Proteomes" id="UP000555103">
    <property type="component" value="Unassembled WGS sequence"/>
</dbReference>
<name>A0A840CPY4_9BACT</name>
<dbReference type="InterPro" id="IPR058627">
    <property type="entry name" value="MdtA-like_C"/>
</dbReference>
<dbReference type="Gene3D" id="2.40.30.170">
    <property type="match status" value="1"/>
</dbReference>
<dbReference type="Gene3D" id="2.40.420.20">
    <property type="match status" value="1"/>
</dbReference>
<dbReference type="GO" id="GO:0030313">
    <property type="term" value="C:cell envelope"/>
    <property type="evidence" value="ECO:0007669"/>
    <property type="project" value="UniProtKB-SubCell"/>
</dbReference>
<evidence type="ECO:0000256" key="2">
    <source>
        <dbReference type="ARBA" id="ARBA00023054"/>
    </source>
</evidence>
<dbReference type="Pfam" id="PF25967">
    <property type="entry name" value="RND-MFP_C"/>
    <property type="match status" value="1"/>
</dbReference>
<dbReference type="AlphaFoldDB" id="A0A840CPY4"/>
<comment type="subcellular location">
    <subcellularLocation>
        <location evidence="1">Cell envelope</location>
    </subcellularLocation>
</comment>
<keyword evidence="2 3" id="KW-0175">Coiled coil</keyword>
<evidence type="ECO:0000259" key="5">
    <source>
        <dbReference type="Pfam" id="PF25967"/>
    </source>
</evidence>
<dbReference type="SUPFAM" id="SSF111369">
    <property type="entry name" value="HlyD-like secretion proteins"/>
    <property type="match status" value="1"/>
</dbReference>
<keyword evidence="4" id="KW-0472">Membrane</keyword>
<accession>A0A840CPY4</accession>
<evidence type="ECO:0000256" key="1">
    <source>
        <dbReference type="ARBA" id="ARBA00004196"/>
    </source>
</evidence>
<comment type="caution">
    <text evidence="6">The sequence shown here is derived from an EMBL/GenBank/DDBJ whole genome shotgun (WGS) entry which is preliminary data.</text>
</comment>